<evidence type="ECO:0000313" key="3">
    <source>
        <dbReference type="Proteomes" id="UP000612585"/>
    </source>
</evidence>
<name>A0A8J3ZH92_9ACTN</name>
<organism evidence="2 3">
    <name type="scientific">Virgisporangium aurantiacum</name>
    <dbReference type="NCBI Taxonomy" id="175570"/>
    <lineage>
        <taxon>Bacteria</taxon>
        <taxon>Bacillati</taxon>
        <taxon>Actinomycetota</taxon>
        <taxon>Actinomycetes</taxon>
        <taxon>Micromonosporales</taxon>
        <taxon>Micromonosporaceae</taxon>
        <taxon>Virgisporangium</taxon>
    </lineage>
</organism>
<keyword evidence="1" id="KW-0472">Membrane</keyword>
<keyword evidence="3" id="KW-1185">Reference proteome</keyword>
<feature type="transmembrane region" description="Helical" evidence="1">
    <location>
        <begin position="181"/>
        <end position="201"/>
    </location>
</feature>
<reference evidence="2" key="1">
    <citation type="submission" date="2021-01" db="EMBL/GenBank/DDBJ databases">
        <title>Whole genome shotgun sequence of Virgisporangium aurantiacum NBRC 16421.</title>
        <authorList>
            <person name="Komaki H."/>
            <person name="Tamura T."/>
        </authorList>
    </citation>
    <scope>NUCLEOTIDE SEQUENCE</scope>
    <source>
        <strain evidence="2">NBRC 16421</strain>
    </source>
</reference>
<evidence type="ECO:0000313" key="2">
    <source>
        <dbReference type="EMBL" id="GIJ64097.1"/>
    </source>
</evidence>
<feature type="transmembrane region" description="Helical" evidence="1">
    <location>
        <begin position="62"/>
        <end position="81"/>
    </location>
</feature>
<feature type="transmembrane region" description="Helical" evidence="1">
    <location>
        <begin position="88"/>
        <end position="106"/>
    </location>
</feature>
<protein>
    <recommendedName>
        <fullName evidence="4">Membrane protein YczE</fullName>
    </recommendedName>
</protein>
<evidence type="ECO:0008006" key="4">
    <source>
        <dbReference type="Google" id="ProtNLM"/>
    </source>
</evidence>
<dbReference type="Pfam" id="PF19700">
    <property type="entry name" value="DUF6198"/>
    <property type="match status" value="1"/>
</dbReference>
<keyword evidence="1" id="KW-1133">Transmembrane helix</keyword>
<dbReference type="PANTHER" id="PTHR40078">
    <property type="entry name" value="INTEGRAL MEMBRANE PROTEIN-RELATED"/>
    <property type="match status" value="1"/>
</dbReference>
<keyword evidence="1" id="KW-0812">Transmembrane</keyword>
<dbReference type="InterPro" id="IPR038750">
    <property type="entry name" value="YczE/YyaS-like"/>
</dbReference>
<gene>
    <name evidence="2" type="ORF">Vau01_116130</name>
</gene>
<evidence type="ECO:0000256" key="1">
    <source>
        <dbReference type="SAM" id="Phobius"/>
    </source>
</evidence>
<dbReference type="Proteomes" id="UP000612585">
    <property type="component" value="Unassembled WGS sequence"/>
</dbReference>
<comment type="caution">
    <text evidence="2">The sequence shown here is derived from an EMBL/GenBank/DDBJ whole genome shotgun (WGS) entry which is preliminary data.</text>
</comment>
<dbReference type="EMBL" id="BOPG01000107">
    <property type="protein sequence ID" value="GIJ64097.1"/>
    <property type="molecule type" value="Genomic_DNA"/>
</dbReference>
<accession>A0A8J3ZH92</accession>
<dbReference type="AlphaFoldDB" id="A0A8J3ZH92"/>
<feature type="transmembrane region" description="Helical" evidence="1">
    <location>
        <begin position="126"/>
        <end position="144"/>
    </location>
</feature>
<dbReference type="PANTHER" id="PTHR40078:SF1">
    <property type="entry name" value="INTEGRAL MEMBRANE PROTEIN"/>
    <property type="match status" value="1"/>
</dbReference>
<dbReference type="RefSeq" id="WP_204011991.1">
    <property type="nucleotide sequence ID" value="NZ_BOPG01000107.1"/>
</dbReference>
<feature type="transmembrane region" description="Helical" evidence="1">
    <location>
        <begin position="20"/>
        <end position="42"/>
    </location>
</feature>
<sequence length="231" mass="24730">MSRARWVPAFTARWEGWRRLVRDLVVIQAGFALYGLAIDLLVRSRLGTSSWVVLEAGITNHVPITLGQSVIAVSVLLILVVVPCREPIGWGTLANMIFIGVWVDLWRPLVPATPDELTPGALTVRLSYLALAVLTMGFATGIYVGVRAGAGPRDSLMLAVARLAGISVRLSRTLIEVTVVALGWLLGGPVGVGTVVFAVTIGPSVQFAFRVLHVEPDPRRPAGSHRRTGSG</sequence>
<proteinExistence type="predicted"/>